<protein>
    <submittedName>
        <fullName evidence="1">Genomic scaffold, ProqFM164S02</fullName>
    </submittedName>
</protein>
<gene>
    <name evidence="1" type="ORF">PROQFM164_S02g002448</name>
</gene>
<dbReference type="AlphaFoldDB" id="W6QRZ5"/>
<accession>W6QRZ5</accession>
<evidence type="ECO:0000313" key="2">
    <source>
        <dbReference type="Proteomes" id="UP000030686"/>
    </source>
</evidence>
<dbReference type="Proteomes" id="UP000030686">
    <property type="component" value="Unassembled WGS sequence"/>
</dbReference>
<sequence>MAYRRSSMTRGHSAGRVSGLSGLCISNFQFDSEPVACLTRGLKAMHVPMYTHVHSMKQQRELEYANCKGFVPSE</sequence>
<dbReference type="EMBL" id="HG792016">
    <property type="protein sequence ID" value="CDM32297.1"/>
    <property type="molecule type" value="Genomic_DNA"/>
</dbReference>
<name>W6QRZ5_PENRF</name>
<dbReference type="OrthoDB" id="10437669at2759"/>
<organism evidence="1 2">
    <name type="scientific">Penicillium roqueforti (strain FM164)</name>
    <dbReference type="NCBI Taxonomy" id="1365484"/>
    <lineage>
        <taxon>Eukaryota</taxon>
        <taxon>Fungi</taxon>
        <taxon>Dikarya</taxon>
        <taxon>Ascomycota</taxon>
        <taxon>Pezizomycotina</taxon>
        <taxon>Eurotiomycetes</taxon>
        <taxon>Eurotiomycetidae</taxon>
        <taxon>Eurotiales</taxon>
        <taxon>Aspergillaceae</taxon>
        <taxon>Penicillium</taxon>
    </lineage>
</organism>
<keyword evidence="2" id="KW-1185">Reference proteome</keyword>
<reference evidence="1" key="1">
    <citation type="journal article" date="2014" name="Nat. Commun.">
        <title>Multiple recent horizontal transfers of a large genomic region in cheese making fungi.</title>
        <authorList>
            <person name="Cheeseman K."/>
            <person name="Ropars J."/>
            <person name="Renault P."/>
            <person name="Dupont J."/>
            <person name="Gouzy J."/>
            <person name="Branca A."/>
            <person name="Abraham A.L."/>
            <person name="Ceppi M."/>
            <person name="Conseiller E."/>
            <person name="Debuchy R."/>
            <person name="Malagnac F."/>
            <person name="Goarin A."/>
            <person name="Silar P."/>
            <person name="Lacoste S."/>
            <person name="Sallet E."/>
            <person name="Bensimon A."/>
            <person name="Giraud T."/>
            <person name="Brygoo Y."/>
        </authorList>
    </citation>
    <scope>NUCLEOTIDE SEQUENCE [LARGE SCALE GENOMIC DNA]</scope>
    <source>
        <strain evidence="1">FM164</strain>
    </source>
</reference>
<proteinExistence type="predicted"/>
<evidence type="ECO:0000313" key="1">
    <source>
        <dbReference type="EMBL" id="CDM32297.1"/>
    </source>
</evidence>